<sequence>MDSSTLEAADDGEAVLRAAVDAAIGVLGDRLAAAYALGSLAHGGFAPLVSDIDVALIAPVGAAYSPDQIEQIKHDTRANCPNGLADRLSVFWADWNGVRQEPKPYERLPPIDRLDLLQSGRLLHGTDARSPAVRPTASELVTEGARFAVSKFDDDYLATLRNPAELVERGARAATKAALFPPRFLYTLETGRIGHNGDAVSWYSTTGTASGLAIAALGWRNGGIRDEAEAVRLLELLLIPLYLEFFDAYSHAVAAHGNREISDALRARRKRLLSPTR</sequence>
<accession>A0ABP4GVW6</accession>
<dbReference type="Proteomes" id="UP001500653">
    <property type="component" value="Unassembled WGS sequence"/>
</dbReference>
<dbReference type="EMBL" id="BAAALN010000005">
    <property type="protein sequence ID" value="GAA1237736.1"/>
    <property type="molecule type" value="Genomic_DNA"/>
</dbReference>
<evidence type="ECO:0000313" key="2">
    <source>
        <dbReference type="Proteomes" id="UP001500653"/>
    </source>
</evidence>
<evidence type="ECO:0008006" key="3">
    <source>
        <dbReference type="Google" id="ProtNLM"/>
    </source>
</evidence>
<evidence type="ECO:0000313" key="1">
    <source>
        <dbReference type="EMBL" id="GAA1237736.1"/>
    </source>
</evidence>
<name>A0ABP4GVW6_9PSEU</name>
<comment type="caution">
    <text evidence="1">The sequence shown here is derived from an EMBL/GenBank/DDBJ whole genome shotgun (WGS) entry which is preliminary data.</text>
</comment>
<proteinExistence type="predicted"/>
<protein>
    <recommendedName>
        <fullName evidence="3">Nucleotidyltransferase-like protein</fullName>
    </recommendedName>
</protein>
<gene>
    <name evidence="1" type="ORF">GCM10009676_22750</name>
</gene>
<keyword evidence="2" id="KW-1185">Reference proteome</keyword>
<reference evidence="2" key="1">
    <citation type="journal article" date="2019" name="Int. J. Syst. Evol. Microbiol.">
        <title>The Global Catalogue of Microorganisms (GCM) 10K type strain sequencing project: providing services to taxonomists for standard genome sequencing and annotation.</title>
        <authorList>
            <consortium name="The Broad Institute Genomics Platform"/>
            <consortium name="The Broad Institute Genome Sequencing Center for Infectious Disease"/>
            <person name="Wu L."/>
            <person name="Ma J."/>
        </authorList>
    </citation>
    <scope>NUCLEOTIDE SEQUENCE [LARGE SCALE GENOMIC DNA]</scope>
    <source>
        <strain evidence="2">JCM 13023</strain>
    </source>
</reference>
<organism evidence="1 2">
    <name type="scientific">Prauserella halophila</name>
    <dbReference type="NCBI Taxonomy" id="185641"/>
    <lineage>
        <taxon>Bacteria</taxon>
        <taxon>Bacillati</taxon>
        <taxon>Actinomycetota</taxon>
        <taxon>Actinomycetes</taxon>
        <taxon>Pseudonocardiales</taxon>
        <taxon>Pseudonocardiaceae</taxon>
        <taxon>Prauserella</taxon>
    </lineage>
</organism>